<keyword evidence="5 8" id="KW-0067">ATP-binding</keyword>
<keyword evidence="6 8" id="KW-0460">Magnesium</keyword>
<feature type="binding site" description="in other chain" evidence="8">
    <location>
        <begin position="231"/>
        <end position="232"/>
    </location>
    <ligand>
        <name>deamido-NAD(+)</name>
        <dbReference type="ChEBI" id="CHEBI:58437"/>
        <note>ligand shared between two neighboring subunits</note>
    </ligand>
</feature>
<comment type="pathway">
    <text evidence="8">Cofactor biosynthesis; NAD(+) biosynthesis; NAD(+) from deamido-NAD(+) (ammonia route): step 1/1.</text>
</comment>
<feature type="binding site" description="in other chain" evidence="8">
    <location>
        <position position="145"/>
    </location>
    <ligand>
        <name>deamido-NAD(+)</name>
        <dbReference type="ChEBI" id="CHEBI:58437"/>
        <note>ligand shared between two neighboring subunits</note>
    </ligand>
</feature>
<evidence type="ECO:0000313" key="12">
    <source>
        <dbReference type="EMBL" id="OGC40027.1"/>
    </source>
</evidence>
<protein>
    <recommendedName>
        <fullName evidence="8 10">NH(3)-dependent NAD(+) synthetase</fullName>
        <ecNumber evidence="8 10">6.3.1.5</ecNumber>
    </recommendedName>
</protein>
<evidence type="ECO:0000256" key="10">
    <source>
        <dbReference type="RuleBase" id="RU003812"/>
    </source>
</evidence>
<dbReference type="PANTHER" id="PTHR23090">
    <property type="entry name" value="NH 3 /GLUTAMINE-DEPENDENT NAD + SYNTHETASE"/>
    <property type="match status" value="1"/>
</dbReference>
<evidence type="ECO:0000256" key="6">
    <source>
        <dbReference type="ARBA" id="ARBA00022842"/>
    </source>
</evidence>
<dbReference type="CDD" id="cd00553">
    <property type="entry name" value="NAD_synthase"/>
    <property type="match status" value="1"/>
</dbReference>
<dbReference type="InterPro" id="IPR014729">
    <property type="entry name" value="Rossmann-like_a/b/a_fold"/>
</dbReference>
<dbReference type="NCBIfam" id="TIGR00552">
    <property type="entry name" value="nadE"/>
    <property type="match status" value="1"/>
</dbReference>
<comment type="function">
    <text evidence="8">Catalyzes the ATP-dependent amidation of deamido-NAD to form NAD. Uses ammonia as a nitrogen source.</text>
</comment>
<dbReference type="HAMAP" id="MF_00193">
    <property type="entry name" value="NadE_ammonia_dep"/>
    <property type="match status" value="1"/>
</dbReference>
<evidence type="ECO:0000256" key="4">
    <source>
        <dbReference type="ARBA" id="ARBA00022741"/>
    </source>
</evidence>
<evidence type="ECO:0000256" key="8">
    <source>
        <dbReference type="HAMAP-Rule" id="MF_00193"/>
    </source>
</evidence>
<dbReference type="EC" id="6.3.1.5" evidence="8 10"/>
<feature type="binding site" evidence="8">
    <location>
        <position position="183"/>
    </location>
    <ligand>
        <name>ATP</name>
        <dbReference type="ChEBI" id="CHEBI:30616"/>
    </ligand>
</feature>
<dbReference type="GO" id="GO:0008795">
    <property type="term" value="F:NAD+ synthase activity"/>
    <property type="evidence" value="ECO:0007669"/>
    <property type="project" value="UniProtKB-UniRule"/>
</dbReference>
<evidence type="ECO:0000313" key="13">
    <source>
        <dbReference type="Proteomes" id="UP000179242"/>
    </source>
</evidence>
<feature type="binding site" description="in other chain" evidence="8">
    <location>
        <position position="112"/>
    </location>
    <ligand>
        <name>deamido-NAD(+)</name>
        <dbReference type="ChEBI" id="CHEBI:58437"/>
        <note>ligand shared between two neighboring subunits</note>
    </ligand>
</feature>
<dbReference type="GO" id="GO:0046872">
    <property type="term" value="F:metal ion binding"/>
    <property type="evidence" value="ECO:0007669"/>
    <property type="project" value="UniProtKB-KW"/>
</dbReference>
<dbReference type="GO" id="GO:0005737">
    <property type="term" value="C:cytoplasm"/>
    <property type="evidence" value="ECO:0007669"/>
    <property type="project" value="InterPro"/>
</dbReference>
<evidence type="ECO:0000256" key="9">
    <source>
        <dbReference type="RuleBase" id="RU003811"/>
    </source>
</evidence>
<feature type="binding site" evidence="8">
    <location>
        <position position="161"/>
    </location>
    <ligand>
        <name>ATP</name>
        <dbReference type="ChEBI" id="CHEBI:30616"/>
    </ligand>
</feature>
<evidence type="ECO:0000259" key="11">
    <source>
        <dbReference type="Pfam" id="PF02540"/>
    </source>
</evidence>
<proteinExistence type="inferred from homology"/>
<comment type="caution">
    <text evidence="12">The sequence shown here is derived from an EMBL/GenBank/DDBJ whole genome shotgun (WGS) entry which is preliminary data.</text>
</comment>
<gene>
    <name evidence="8" type="primary">nadE</name>
    <name evidence="12" type="ORF">A2438_04785</name>
</gene>
<evidence type="ECO:0000256" key="1">
    <source>
        <dbReference type="ARBA" id="ARBA00005859"/>
    </source>
</evidence>
<dbReference type="InterPro" id="IPR022310">
    <property type="entry name" value="NAD/GMP_synthase"/>
</dbReference>
<evidence type="ECO:0000256" key="7">
    <source>
        <dbReference type="ARBA" id="ARBA00023027"/>
    </source>
</evidence>
<dbReference type="GO" id="GO:0003952">
    <property type="term" value="F:NAD+ synthase (glutamine-hydrolyzing) activity"/>
    <property type="evidence" value="ECO:0007669"/>
    <property type="project" value="InterPro"/>
</dbReference>
<comment type="similarity">
    <text evidence="1 8 9">Belongs to the NAD synthetase family.</text>
</comment>
<dbReference type="NCBIfam" id="NF010587">
    <property type="entry name" value="PRK13980.1"/>
    <property type="match status" value="1"/>
</dbReference>
<feature type="binding site" evidence="8">
    <location>
        <begin position="26"/>
        <end position="33"/>
    </location>
    <ligand>
        <name>ATP</name>
        <dbReference type="ChEBI" id="CHEBI:30616"/>
    </ligand>
</feature>
<dbReference type="GO" id="GO:0005524">
    <property type="term" value="F:ATP binding"/>
    <property type="evidence" value="ECO:0007669"/>
    <property type="project" value="UniProtKB-UniRule"/>
</dbReference>
<evidence type="ECO:0000256" key="3">
    <source>
        <dbReference type="ARBA" id="ARBA00022723"/>
    </source>
</evidence>
<keyword evidence="2 8" id="KW-0436">Ligase</keyword>
<evidence type="ECO:0000256" key="5">
    <source>
        <dbReference type="ARBA" id="ARBA00022840"/>
    </source>
</evidence>
<sequence>MRLADKISSWIKDQTEKAGCRGCVIGLSGGIDSAVVAVLCKTAFPKSTLGLLMPCHSHKDDLKHAMDLATAFNVETQFVDLSLLFESAYVTFEGRTFEEKNKNLATANLKPRLRMLTLYYFANKMNYLVVGTGNRSELMMGYFTKYGDGGVDLLPIADLLKTEVRALAKELKIPEAIIKRAPSAGLWEGQTDEEEMGITYDELDNILLGKTAGIAPQKVVMVQDRMKASEHKRNLAGIFKK</sequence>
<dbReference type="PANTHER" id="PTHR23090:SF9">
    <property type="entry name" value="GLUTAMINE-DEPENDENT NAD(+) SYNTHETASE"/>
    <property type="match status" value="1"/>
</dbReference>
<evidence type="ECO:0000256" key="2">
    <source>
        <dbReference type="ARBA" id="ARBA00022598"/>
    </source>
</evidence>
<feature type="binding site" evidence="8">
    <location>
        <position position="32"/>
    </location>
    <ligand>
        <name>Mg(2+)</name>
        <dbReference type="ChEBI" id="CHEBI:18420"/>
    </ligand>
</feature>
<dbReference type="EMBL" id="MEUJ01000005">
    <property type="protein sequence ID" value="OGC40027.1"/>
    <property type="molecule type" value="Genomic_DNA"/>
</dbReference>
<reference evidence="12 13" key="1">
    <citation type="journal article" date="2016" name="Nat. Commun.">
        <title>Thousands of microbial genomes shed light on interconnected biogeochemical processes in an aquifer system.</title>
        <authorList>
            <person name="Anantharaman K."/>
            <person name="Brown C.T."/>
            <person name="Hug L.A."/>
            <person name="Sharon I."/>
            <person name="Castelle C.J."/>
            <person name="Probst A.J."/>
            <person name="Thomas B.C."/>
            <person name="Singh A."/>
            <person name="Wilkins M.J."/>
            <person name="Karaoz U."/>
            <person name="Brodie E.L."/>
            <person name="Williams K.H."/>
            <person name="Hubbard S.S."/>
            <person name="Banfield J.F."/>
        </authorList>
    </citation>
    <scope>NUCLEOTIDE SEQUENCE [LARGE SCALE GENOMIC DNA]</scope>
</reference>
<dbReference type="InterPro" id="IPR022926">
    <property type="entry name" value="NH(3)-dep_NAD(+)_synth"/>
</dbReference>
<keyword evidence="4 8" id="KW-0547">Nucleotide-binding</keyword>
<organism evidence="12 13">
    <name type="scientific">candidate division WOR-1 bacterium RIFOXYC2_FULL_46_14</name>
    <dbReference type="NCBI Taxonomy" id="1802587"/>
    <lineage>
        <taxon>Bacteria</taxon>
        <taxon>Bacillati</taxon>
        <taxon>Saganbacteria</taxon>
    </lineage>
</organism>
<feature type="binding site" evidence="8">
    <location>
        <position position="152"/>
    </location>
    <ligand>
        <name>deamido-NAD(+)</name>
        <dbReference type="ChEBI" id="CHEBI:58437"/>
        <note>ligand shared between two neighboring subunits</note>
    </ligand>
</feature>
<dbReference type="GO" id="GO:0004359">
    <property type="term" value="F:glutaminase activity"/>
    <property type="evidence" value="ECO:0007669"/>
    <property type="project" value="InterPro"/>
</dbReference>
<comment type="subunit">
    <text evidence="8">Homodimer.</text>
</comment>
<dbReference type="GO" id="GO:0009435">
    <property type="term" value="P:NAD+ biosynthetic process"/>
    <property type="evidence" value="ECO:0007669"/>
    <property type="project" value="UniProtKB-UniRule"/>
</dbReference>
<dbReference type="SUPFAM" id="SSF52402">
    <property type="entry name" value="Adenine nucleotide alpha hydrolases-like"/>
    <property type="match status" value="1"/>
</dbReference>
<accession>A0A1F4U583</accession>
<name>A0A1F4U583_UNCSA</name>
<keyword evidence="7 8" id="KW-0520">NAD</keyword>
<dbReference type="UniPathway" id="UPA00253">
    <property type="reaction ID" value="UER00333"/>
</dbReference>
<dbReference type="Pfam" id="PF02540">
    <property type="entry name" value="NAD_synthase"/>
    <property type="match status" value="1"/>
</dbReference>
<feature type="binding site" evidence="8">
    <location>
        <position position="132"/>
    </location>
    <ligand>
        <name>ATP</name>
        <dbReference type="ChEBI" id="CHEBI:30616"/>
    </ligand>
</feature>
<comment type="catalytic activity">
    <reaction evidence="8 10">
        <text>deamido-NAD(+) + NH4(+) + ATP = AMP + diphosphate + NAD(+) + H(+)</text>
        <dbReference type="Rhea" id="RHEA:21188"/>
        <dbReference type="ChEBI" id="CHEBI:15378"/>
        <dbReference type="ChEBI" id="CHEBI:28938"/>
        <dbReference type="ChEBI" id="CHEBI:30616"/>
        <dbReference type="ChEBI" id="CHEBI:33019"/>
        <dbReference type="ChEBI" id="CHEBI:57540"/>
        <dbReference type="ChEBI" id="CHEBI:58437"/>
        <dbReference type="ChEBI" id="CHEBI:456215"/>
        <dbReference type="EC" id="6.3.1.5"/>
    </reaction>
</comment>
<dbReference type="Gene3D" id="3.40.50.620">
    <property type="entry name" value="HUPs"/>
    <property type="match status" value="1"/>
</dbReference>
<feature type="binding site" evidence="8">
    <location>
        <position position="137"/>
    </location>
    <ligand>
        <name>Mg(2+)</name>
        <dbReference type="ChEBI" id="CHEBI:18420"/>
    </ligand>
</feature>
<feature type="domain" description="NAD/GMP synthase" evidence="11">
    <location>
        <begin position="5"/>
        <end position="235"/>
    </location>
</feature>
<dbReference type="InterPro" id="IPR003694">
    <property type="entry name" value="NAD_synthase"/>
</dbReference>
<dbReference type="Proteomes" id="UP000179242">
    <property type="component" value="Unassembled WGS sequence"/>
</dbReference>
<dbReference type="AlphaFoldDB" id="A0A1F4U583"/>
<keyword evidence="3 8" id="KW-0479">Metal-binding</keyword>